<dbReference type="OrthoDB" id="1707123at2"/>
<dbReference type="Proteomes" id="UP000272528">
    <property type="component" value="Chromosome"/>
</dbReference>
<reference evidence="4" key="1">
    <citation type="submission" date="2018-12" db="EMBL/GenBank/DDBJ databases">
        <title>Genome sequence of Peanibacillus sp.</title>
        <authorList>
            <person name="Subramani G."/>
            <person name="Srinivasan S."/>
            <person name="Kim M.K."/>
        </authorList>
    </citation>
    <scope>NUCLEOTIDE SEQUENCE [LARGE SCALE GENOMIC DNA]</scope>
    <source>
        <strain evidence="4">18JY67-1</strain>
    </source>
</reference>
<evidence type="ECO:0000313" key="3">
    <source>
        <dbReference type="EMBL" id="AZN38533.1"/>
    </source>
</evidence>
<dbReference type="AlphaFoldDB" id="A0A3Q8X1U5"/>
<gene>
    <name evidence="3" type="ORF">EJC50_01740</name>
</gene>
<keyword evidence="1" id="KW-0472">Membrane</keyword>
<accession>A0A3Q8X1U5</accession>
<feature type="transmembrane region" description="Helical" evidence="1">
    <location>
        <begin position="69"/>
        <end position="96"/>
    </location>
</feature>
<keyword evidence="4" id="KW-1185">Reference proteome</keyword>
<protein>
    <recommendedName>
        <fullName evidence="2">LiaI-LiaF-like transmembrane region domain-containing protein</fullName>
    </recommendedName>
</protein>
<sequence>MRQWRVGTWSMGAALIAMGVMLLASTLGGVKWLDQGIIWWPMLLILLGLEIVIYLWRSKSEQQAAMLRYDLFSIIVVAALGGCCLVFTTVSAAGLLDDVRGSIGANQVRVDAKAVTERIAVDVKRIVVQGESYWNGRVHLDADGSGAGQLQAFGACRYELREDAATPGSPELVETRQAGDTLYVTVKQPAVERHMLDDGAPSCDLTIVLPREKSVGVRPEAGIMLPVGTGLPEGWQVIR</sequence>
<dbReference type="EMBL" id="CP034437">
    <property type="protein sequence ID" value="AZN38533.1"/>
    <property type="molecule type" value="Genomic_DNA"/>
</dbReference>
<dbReference type="InterPro" id="IPR043726">
    <property type="entry name" value="LiaI-LiaF-like_TM1"/>
</dbReference>
<feature type="domain" description="LiaI-LiaF-like transmembrane region" evidence="2">
    <location>
        <begin position="11"/>
        <end position="51"/>
    </location>
</feature>
<evidence type="ECO:0000259" key="2">
    <source>
        <dbReference type="Pfam" id="PF18917"/>
    </source>
</evidence>
<evidence type="ECO:0000313" key="4">
    <source>
        <dbReference type="Proteomes" id="UP000272528"/>
    </source>
</evidence>
<name>A0A3Q8X1U5_9BACL</name>
<feature type="transmembrane region" description="Helical" evidence="1">
    <location>
        <begin position="38"/>
        <end position="57"/>
    </location>
</feature>
<keyword evidence="1" id="KW-1133">Transmembrane helix</keyword>
<evidence type="ECO:0000256" key="1">
    <source>
        <dbReference type="SAM" id="Phobius"/>
    </source>
</evidence>
<proteinExistence type="predicted"/>
<organism evidence="3 4">
    <name type="scientific">Paenibacillus albus</name>
    <dbReference type="NCBI Taxonomy" id="2495582"/>
    <lineage>
        <taxon>Bacteria</taxon>
        <taxon>Bacillati</taxon>
        <taxon>Bacillota</taxon>
        <taxon>Bacilli</taxon>
        <taxon>Bacillales</taxon>
        <taxon>Paenibacillaceae</taxon>
        <taxon>Paenibacillus</taxon>
    </lineage>
</organism>
<keyword evidence="1" id="KW-0812">Transmembrane</keyword>
<dbReference type="Pfam" id="PF18917">
    <property type="entry name" value="LiaI-LiaF-like_TM1"/>
    <property type="match status" value="1"/>
</dbReference>
<dbReference type="KEGG" id="palb:EJC50_01740"/>
<dbReference type="RefSeq" id="WP_126011735.1">
    <property type="nucleotide sequence ID" value="NZ_CP034437.1"/>
</dbReference>